<sequence>MGELTMVTFCQFLANITLNRCHLVENSNTCRCAGDIIRPISPKVAPGSAPDIMSSEVFLIFFVLAIWLSAIGFCLNQYKSLRRLETQVHYCVNRKDPLNIGDIKIVAREQDSIIYKKKRYSTLLDTHVNTEELKNINYVQQYLPKNPSATIPSTLSNSAINQVDLPDNTPVSIVVGFNSTNTTPSSNRQETTDYQASIAHLKSSIGSNKLIENIQNMHRTVVSARFPTGLAIPHISSPSSLRSSWNDSNLYDANGFTKHLCVPSHSLRSNRLSEGNISLPVPRISQHYGENSNEKLLDPRLIPAAVRRSLLALHRESQENINLLKKKDKTRSENDVNGSFTAWKIKMKSKLKRTHHQQHQTRSYSNTFLISTVRRNSNDGDQSKLEQIFIQNELQNSTQPYACSATPIIPSTRRSLAHYQKCSTQKDFVRDRVTCTHWPLELNTASRSSNKDKVPLKLNAYQHSLIVGTYVEPTDGTADIIL</sequence>
<feature type="transmembrane region" description="Helical" evidence="1">
    <location>
        <begin position="57"/>
        <end position="75"/>
    </location>
</feature>
<reference evidence="2" key="1">
    <citation type="submission" date="2021-02" db="EMBL/GenBank/DDBJ databases">
        <authorList>
            <person name="Nowell W R."/>
        </authorList>
    </citation>
    <scope>NUCLEOTIDE SEQUENCE</scope>
</reference>
<keyword evidence="1" id="KW-0812">Transmembrane</keyword>
<organism evidence="2 3">
    <name type="scientific">Rotaria socialis</name>
    <dbReference type="NCBI Taxonomy" id="392032"/>
    <lineage>
        <taxon>Eukaryota</taxon>
        <taxon>Metazoa</taxon>
        <taxon>Spiralia</taxon>
        <taxon>Gnathifera</taxon>
        <taxon>Rotifera</taxon>
        <taxon>Eurotatoria</taxon>
        <taxon>Bdelloidea</taxon>
        <taxon>Philodinida</taxon>
        <taxon>Philodinidae</taxon>
        <taxon>Rotaria</taxon>
    </lineage>
</organism>
<accession>A0A818MPY2</accession>
<protein>
    <submittedName>
        <fullName evidence="2">Uncharacterized protein</fullName>
    </submittedName>
</protein>
<evidence type="ECO:0000256" key="1">
    <source>
        <dbReference type="SAM" id="Phobius"/>
    </source>
</evidence>
<dbReference type="AlphaFoldDB" id="A0A818MPY2"/>
<dbReference type="Proteomes" id="UP000663872">
    <property type="component" value="Unassembled WGS sequence"/>
</dbReference>
<evidence type="ECO:0000313" key="2">
    <source>
        <dbReference type="EMBL" id="CAF3592994.1"/>
    </source>
</evidence>
<comment type="caution">
    <text evidence="2">The sequence shown here is derived from an EMBL/GenBank/DDBJ whole genome shotgun (WGS) entry which is preliminary data.</text>
</comment>
<dbReference type="EMBL" id="CAJNYT010003706">
    <property type="protein sequence ID" value="CAF3592994.1"/>
    <property type="molecule type" value="Genomic_DNA"/>
</dbReference>
<proteinExistence type="predicted"/>
<evidence type="ECO:0000313" key="3">
    <source>
        <dbReference type="Proteomes" id="UP000663872"/>
    </source>
</evidence>
<keyword evidence="1" id="KW-0472">Membrane</keyword>
<gene>
    <name evidence="2" type="ORF">GRG538_LOCUS22298</name>
</gene>
<name>A0A818MPY2_9BILA</name>
<keyword evidence="1" id="KW-1133">Transmembrane helix</keyword>